<dbReference type="SMART" id="SM00028">
    <property type="entry name" value="TPR"/>
    <property type="match status" value="3"/>
</dbReference>
<dbReference type="OrthoDB" id="414774at2759"/>
<organism evidence="1 2">
    <name type="scientific">Aspergillus sydowii CBS 593.65</name>
    <dbReference type="NCBI Taxonomy" id="1036612"/>
    <lineage>
        <taxon>Eukaryota</taxon>
        <taxon>Fungi</taxon>
        <taxon>Dikarya</taxon>
        <taxon>Ascomycota</taxon>
        <taxon>Pezizomycotina</taxon>
        <taxon>Eurotiomycetes</taxon>
        <taxon>Eurotiomycetidae</taxon>
        <taxon>Eurotiales</taxon>
        <taxon>Aspergillaceae</taxon>
        <taxon>Aspergillus</taxon>
        <taxon>Aspergillus subgen. Nidulantes</taxon>
    </lineage>
</organism>
<keyword evidence="2" id="KW-1185">Reference proteome</keyword>
<evidence type="ECO:0000313" key="1">
    <source>
        <dbReference type="EMBL" id="OJJ63938.1"/>
    </source>
</evidence>
<sequence>MSTTTPVSPSEDYYDLGTYTRKITTNNEAAQIWFDRGLVWCYAFNHGEGYRCFEQAIAHDRNCAMAYWGLAYAAGPNYNKAWGLFDPADLKNSMKTCHDAIHHAIQLLGTGSATATPAERALIEAMQARYPVDHPVDNYDSINHAYDRAMQAAHEQHPADLDIMTLYVDAKMHIAQRKMFHIKTGLPIESSPVFDIQRLFATGLAHPDAESHPGILHFAIHFWEMSSTPAVALPAADNLRHLVPDAGHLHHMPSHLDVLVGDYRRSVDSNTAAVRADNKFLARNGAKNMYSFYRLHNYHSLIYAAMLAGQSKPALRALDPMESSITEDVLRVQSPPLADWLEFFKSVRVHVYIRFGMWDALKTLPVPDEKVQDLYCVTTAMVYYGRAIAHAATGDLDSADANKSLYLSAAQRVPESRRDYPNRIVDILKVATAMLDGEIEYRRGNFGAAFESLRQAIQFDDALMYTEPWGWMVPTRHAFAALSLEQGDVEGACRAYAEDLGLDPSITRAHQHPGSVWGLHGYHECLVKLGRNAEAAIVKQQLDVALAVADVEIRASCFCRLGVLDTRSGCCK</sequence>
<protein>
    <recommendedName>
        <fullName evidence="3">TPR domain protein</fullName>
    </recommendedName>
</protein>
<proteinExistence type="predicted"/>
<evidence type="ECO:0000313" key="2">
    <source>
        <dbReference type="Proteomes" id="UP000184356"/>
    </source>
</evidence>
<dbReference type="RefSeq" id="XP_040707744.1">
    <property type="nucleotide sequence ID" value="XM_040840947.1"/>
</dbReference>
<dbReference type="Gene3D" id="1.25.40.10">
    <property type="entry name" value="Tetratricopeptide repeat domain"/>
    <property type="match status" value="1"/>
</dbReference>
<dbReference type="GeneID" id="63757020"/>
<name>A0A1L9TX43_9EURO</name>
<dbReference type="AlphaFoldDB" id="A0A1L9TX43"/>
<dbReference type="PANTHER" id="PTHR45588">
    <property type="entry name" value="TPR DOMAIN-CONTAINING PROTEIN"/>
    <property type="match status" value="1"/>
</dbReference>
<dbReference type="STRING" id="1036612.A0A1L9TX43"/>
<dbReference type="EMBL" id="KV878582">
    <property type="protein sequence ID" value="OJJ63938.1"/>
    <property type="molecule type" value="Genomic_DNA"/>
</dbReference>
<reference evidence="2" key="1">
    <citation type="journal article" date="2017" name="Genome Biol.">
        <title>Comparative genomics reveals high biological diversity and specific adaptations in the industrially and medically important fungal genus Aspergillus.</title>
        <authorList>
            <person name="de Vries R.P."/>
            <person name="Riley R."/>
            <person name="Wiebenga A."/>
            <person name="Aguilar-Osorio G."/>
            <person name="Amillis S."/>
            <person name="Uchima C.A."/>
            <person name="Anderluh G."/>
            <person name="Asadollahi M."/>
            <person name="Askin M."/>
            <person name="Barry K."/>
            <person name="Battaglia E."/>
            <person name="Bayram O."/>
            <person name="Benocci T."/>
            <person name="Braus-Stromeyer S.A."/>
            <person name="Caldana C."/>
            <person name="Canovas D."/>
            <person name="Cerqueira G.C."/>
            <person name="Chen F."/>
            <person name="Chen W."/>
            <person name="Choi C."/>
            <person name="Clum A."/>
            <person name="Dos Santos R.A."/>
            <person name="Damasio A.R."/>
            <person name="Diallinas G."/>
            <person name="Emri T."/>
            <person name="Fekete E."/>
            <person name="Flipphi M."/>
            <person name="Freyberg S."/>
            <person name="Gallo A."/>
            <person name="Gournas C."/>
            <person name="Habgood R."/>
            <person name="Hainaut M."/>
            <person name="Harispe M.L."/>
            <person name="Henrissat B."/>
            <person name="Hilden K.S."/>
            <person name="Hope R."/>
            <person name="Hossain A."/>
            <person name="Karabika E."/>
            <person name="Karaffa L."/>
            <person name="Karanyi Z."/>
            <person name="Krasevec N."/>
            <person name="Kuo A."/>
            <person name="Kusch H."/>
            <person name="LaButti K."/>
            <person name="Lagendijk E.L."/>
            <person name="Lapidus A."/>
            <person name="Levasseur A."/>
            <person name="Lindquist E."/>
            <person name="Lipzen A."/>
            <person name="Logrieco A.F."/>
            <person name="MacCabe A."/>
            <person name="Maekelae M.R."/>
            <person name="Malavazi I."/>
            <person name="Melin P."/>
            <person name="Meyer V."/>
            <person name="Mielnichuk N."/>
            <person name="Miskei M."/>
            <person name="Molnar A.P."/>
            <person name="Mule G."/>
            <person name="Ngan C.Y."/>
            <person name="Orejas M."/>
            <person name="Orosz E."/>
            <person name="Ouedraogo J.P."/>
            <person name="Overkamp K.M."/>
            <person name="Park H.-S."/>
            <person name="Perrone G."/>
            <person name="Piumi F."/>
            <person name="Punt P.J."/>
            <person name="Ram A.F."/>
            <person name="Ramon A."/>
            <person name="Rauscher S."/>
            <person name="Record E."/>
            <person name="Riano-Pachon D.M."/>
            <person name="Robert V."/>
            <person name="Roehrig J."/>
            <person name="Ruller R."/>
            <person name="Salamov A."/>
            <person name="Salih N.S."/>
            <person name="Samson R.A."/>
            <person name="Sandor E."/>
            <person name="Sanguinetti M."/>
            <person name="Schuetze T."/>
            <person name="Sepcic K."/>
            <person name="Shelest E."/>
            <person name="Sherlock G."/>
            <person name="Sophianopoulou V."/>
            <person name="Squina F.M."/>
            <person name="Sun H."/>
            <person name="Susca A."/>
            <person name="Todd R.B."/>
            <person name="Tsang A."/>
            <person name="Unkles S.E."/>
            <person name="van de Wiele N."/>
            <person name="van Rossen-Uffink D."/>
            <person name="Oliveira J.V."/>
            <person name="Vesth T.C."/>
            <person name="Visser J."/>
            <person name="Yu J.-H."/>
            <person name="Zhou M."/>
            <person name="Andersen M.R."/>
            <person name="Archer D.B."/>
            <person name="Baker S.E."/>
            <person name="Benoit I."/>
            <person name="Brakhage A.A."/>
            <person name="Braus G.H."/>
            <person name="Fischer R."/>
            <person name="Frisvad J.C."/>
            <person name="Goldman G.H."/>
            <person name="Houbraken J."/>
            <person name="Oakley B."/>
            <person name="Pocsi I."/>
            <person name="Scazzocchio C."/>
            <person name="Seiboth B."/>
            <person name="vanKuyk P.A."/>
            <person name="Wortman J."/>
            <person name="Dyer P.S."/>
            <person name="Grigoriev I.V."/>
        </authorList>
    </citation>
    <scope>NUCLEOTIDE SEQUENCE [LARGE SCALE GENOMIC DNA]</scope>
    <source>
        <strain evidence="2">CBS 593.65</strain>
    </source>
</reference>
<gene>
    <name evidence="1" type="ORF">ASPSYDRAFT_139419</name>
</gene>
<dbReference type="Proteomes" id="UP000184356">
    <property type="component" value="Unassembled WGS sequence"/>
</dbReference>
<accession>A0A1L9TX43</accession>
<dbReference type="PANTHER" id="PTHR45588:SF1">
    <property type="entry name" value="WW DOMAIN-CONTAINING PROTEIN"/>
    <property type="match status" value="1"/>
</dbReference>
<dbReference type="VEuPathDB" id="FungiDB:ASPSYDRAFT_139419"/>
<evidence type="ECO:0008006" key="3">
    <source>
        <dbReference type="Google" id="ProtNLM"/>
    </source>
</evidence>
<dbReference type="InterPro" id="IPR019734">
    <property type="entry name" value="TPR_rpt"/>
</dbReference>
<dbReference type="SUPFAM" id="SSF48452">
    <property type="entry name" value="TPR-like"/>
    <property type="match status" value="2"/>
</dbReference>
<dbReference type="InterPro" id="IPR011990">
    <property type="entry name" value="TPR-like_helical_dom_sf"/>
</dbReference>